<feature type="region of interest" description="Disordered" evidence="6">
    <location>
        <begin position="159"/>
        <end position="212"/>
    </location>
</feature>
<feature type="compositionally biased region" description="Basic and acidic residues" evidence="6">
    <location>
        <begin position="9"/>
        <end position="18"/>
    </location>
</feature>
<gene>
    <name evidence="7" type="ORF">CONPUDRAFT_137619</name>
</gene>
<evidence type="ECO:0000313" key="8">
    <source>
        <dbReference type="Proteomes" id="UP000053558"/>
    </source>
</evidence>
<sequence length="343" mass="40242">MGKLHLKRTPVEEAERAARKARKRAKKEKASRRRREALSTSPPRQSQDYPQSNGFAFGFDDDDTYGPPPPPSSYKIDEDAVRAEIEEQRFREKMSLAFEDDEQLHLRDEHMNSYAHIPYRWRDRDMEDGPGGSMGSDPRTMDDEEYAEWMREGMWRKKHAKEFEEQKRQDSARAEKLKREREAQAETNRLLRAEAEKRKRKKSHRRLQQEHAHREEYERCWARLLHKDQAEPAKLLSFSDVPWPIFPSFPSSKSKEEPVPITMEHLTPSAIAAFILPQLDDESTSPQERDRSRKDALRDAMLRFHPDKFEGRVLRQVVEADQDPVREAVGVIVRAVRGLMEGN</sequence>
<keyword evidence="4" id="KW-0040">ANK repeat</keyword>
<evidence type="ECO:0000313" key="7">
    <source>
        <dbReference type="EMBL" id="EIW80386.1"/>
    </source>
</evidence>
<dbReference type="EMBL" id="JH711579">
    <property type="protein sequence ID" value="EIW80386.1"/>
    <property type="molecule type" value="Genomic_DNA"/>
</dbReference>
<evidence type="ECO:0000256" key="5">
    <source>
        <dbReference type="ARBA" id="ARBA00023242"/>
    </source>
</evidence>
<evidence type="ECO:0000256" key="2">
    <source>
        <dbReference type="ARBA" id="ARBA00022553"/>
    </source>
</evidence>
<name>A0A5M3MMY8_CONPW</name>
<dbReference type="GO" id="GO:0005634">
    <property type="term" value="C:nucleus"/>
    <property type="evidence" value="ECO:0007669"/>
    <property type="project" value="UniProtKB-SubCell"/>
</dbReference>
<dbReference type="GO" id="GO:0043124">
    <property type="term" value="P:negative regulation of canonical NF-kappaB signal transduction"/>
    <property type="evidence" value="ECO:0007669"/>
    <property type="project" value="InterPro"/>
</dbReference>
<dbReference type="PANTHER" id="PTHR15263">
    <property type="entry name" value="I-KAPPA-B-LIKE PROTEIN IKBL"/>
    <property type="match status" value="1"/>
</dbReference>
<keyword evidence="8" id="KW-1185">Reference proteome</keyword>
<keyword evidence="5" id="KW-0539">Nucleus</keyword>
<dbReference type="PANTHER" id="PTHR15263:SF1">
    <property type="entry name" value="NF-KAPPA-B INHIBITOR-LIKE PROTEIN 1"/>
    <property type="match status" value="1"/>
</dbReference>
<feature type="region of interest" description="Disordered" evidence="6">
    <location>
        <begin position="1"/>
        <end position="78"/>
    </location>
</feature>
<evidence type="ECO:0000256" key="3">
    <source>
        <dbReference type="ARBA" id="ARBA00022737"/>
    </source>
</evidence>
<dbReference type="AlphaFoldDB" id="A0A5M3MMY8"/>
<dbReference type="GeneID" id="19201054"/>
<keyword evidence="3" id="KW-0677">Repeat</keyword>
<keyword evidence="2" id="KW-0597">Phosphoprotein</keyword>
<evidence type="ECO:0000256" key="1">
    <source>
        <dbReference type="ARBA" id="ARBA00004123"/>
    </source>
</evidence>
<comment type="subcellular location">
    <subcellularLocation>
        <location evidence="1">Nucleus</location>
    </subcellularLocation>
</comment>
<dbReference type="RefSeq" id="XP_007769343.1">
    <property type="nucleotide sequence ID" value="XM_007771153.1"/>
</dbReference>
<dbReference type="KEGG" id="cput:CONPUDRAFT_137619"/>
<evidence type="ECO:0000256" key="6">
    <source>
        <dbReference type="SAM" id="MobiDB-lite"/>
    </source>
</evidence>
<proteinExistence type="predicted"/>
<reference evidence="8" key="1">
    <citation type="journal article" date="2012" name="Science">
        <title>The Paleozoic origin of enzymatic lignin decomposition reconstructed from 31 fungal genomes.</title>
        <authorList>
            <person name="Floudas D."/>
            <person name="Binder M."/>
            <person name="Riley R."/>
            <person name="Barry K."/>
            <person name="Blanchette R.A."/>
            <person name="Henrissat B."/>
            <person name="Martinez A.T."/>
            <person name="Otillar R."/>
            <person name="Spatafora J.W."/>
            <person name="Yadav J.S."/>
            <person name="Aerts A."/>
            <person name="Benoit I."/>
            <person name="Boyd A."/>
            <person name="Carlson A."/>
            <person name="Copeland A."/>
            <person name="Coutinho P.M."/>
            <person name="de Vries R.P."/>
            <person name="Ferreira P."/>
            <person name="Findley K."/>
            <person name="Foster B."/>
            <person name="Gaskell J."/>
            <person name="Glotzer D."/>
            <person name="Gorecki P."/>
            <person name="Heitman J."/>
            <person name="Hesse C."/>
            <person name="Hori C."/>
            <person name="Igarashi K."/>
            <person name="Jurgens J.A."/>
            <person name="Kallen N."/>
            <person name="Kersten P."/>
            <person name="Kohler A."/>
            <person name="Kuees U."/>
            <person name="Kumar T.K.A."/>
            <person name="Kuo A."/>
            <person name="LaButti K."/>
            <person name="Larrondo L.F."/>
            <person name="Lindquist E."/>
            <person name="Ling A."/>
            <person name="Lombard V."/>
            <person name="Lucas S."/>
            <person name="Lundell T."/>
            <person name="Martin R."/>
            <person name="McLaughlin D.J."/>
            <person name="Morgenstern I."/>
            <person name="Morin E."/>
            <person name="Murat C."/>
            <person name="Nagy L.G."/>
            <person name="Nolan M."/>
            <person name="Ohm R.A."/>
            <person name="Patyshakuliyeva A."/>
            <person name="Rokas A."/>
            <person name="Ruiz-Duenas F.J."/>
            <person name="Sabat G."/>
            <person name="Salamov A."/>
            <person name="Samejima M."/>
            <person name="Schmutz J."/>
            <person name="Slot J.C."/>
            <person name="St John F."/>
            <person name="Stenlid J."/>
            <person name="Sun H."/>
            <person name="Sun S."/>
            <person name="Syed K."/>
            <person name="Tsang A."/>
            <person name="Wiebenga A."/>
            <person name="Young D."/>
            <person name="Pisabarro A."/>
            <person name="Eastwood D.C."/>
            <person name="Martin F."/>
            <person name="Cullen D."/>
            <person name="Grigoriev I.V."/>
            <person name="Hibbett D.S."/>
        </authorList>
    </citation>
    <scope>NUCLEOTIDE SEQUENCE [LARGE SCALE GENOMIC DNA]</scope>
    <source>
        <strain evidence="8">RWD-64-598 SS2</strain>
    </source>
</reference>
<feature type="compositionally biased region" description="Basic residues" evidence="6">
    <location>
        <begin position="19"/>
        <end position="35"/>
    </location>
</feature>
<comment type="caution">
    <text evidence="7">The sequence shown here is derived from an EMBL/GenBank/DDBJ whole genome shotgun (WGS) entry which is preliminary data.</text>
</comment>
<dbReference type="OrthoDB" id="412109at2759"/>
<feature type="region of interest" description="Disordered" evidence="6">
    <location>
        <begin position="122"/>
        <end position="141"/>
    </location>
</feature>
<accession>A0A5M3MMY8</accession>
<feature type="compositionally biased region" description="Polar residues" evidence="6">
    <location>
        <begin position="38"/>
        <end position="54"/>
    </location>
</feature>
<dbReference type="Proteomes" id="UP000053558">
    <property type="component" value="Unassembled WGS sequence"/>
</dbReference>
<feature type="compositionally biased region" description="Basic and acidic residues" evidence="6">
    <location>
        <begin position="159"/>
        <end position="197"/>
    </location>
</feature>
<dbReference type="OMA" id="MWEKTHQ"/>
<protein>
    <submittedName>
        <fullName evidence="7">Uncharacterized protein</fullName>
    </submittedName>
</protein>
<organism evidence="7 8">
    <name type="scientific">Coniophora puteana (strain RWD-64-598)</name>
    <name type="common">Brown rot fungus</name>
    <dbReference type="NCBI Taxonomy" id="741705"/>
    <lineage>
        <taxon>Eukaryota</taxon>
        <taxon>Fungi</taxon>
        <taxon>Dikarya</taxon>
        <taxon>Basidiomycota</taxon>
        <taxon>Agaricomycotina</taxon>
        <taxon>Agaricomycetes</taxon>
        <taxon>Agaricomycetidae</taxon>
        <taxon>Boletales</taxon>
        <taxon>Coniophorineae</taxon>
        <taxon>Coniophoraceae</taxon>
        <taxon>Coniophora</taxon>
    </lineage>
</organism>
<dbReference type="InterPro" id="IPR038753">
    <property type="entry name" value="NFKBIL1"/>
</dbReference>
<evidence type="ECO:0000256" key="4">
    <source>
        <dbReference type="ARBA" id="ARBA00023043"/>
    </source>
</evidence>